<dbReference type="GO" id="GO:0003677">
    <property type="term" value="F:DNA binding"/>
    <property type="evidence" value="ECO:0007669"/>
    <property type="project" value="InterPro"/>
</dbReference>
<dbReference type="AlphaFoldDB" id="A0A421B720"/>
<dbReference type="InterPro" id="IPR010982">
    <property type="entry name" value="Lambda_DNA-bd_dom_sf"/>
</dbReference>
<comment type="caution">
    <text evidence="2">The sequence shown here is derived from an EMBL/GenBank/DDBJ whole genome shotgun (WGS) entry which is preliminary data.</text>
</comment>
<dbReference type="Gene3D" id="1.10.260.40">
    <property type="entry name" value="lambda repressor-like DNA-binding domains"/>
    <property type="match status" value="1"/>
</dbReference>
<protein>
    <submittedName>
        <fullName evidence="2">Helix-turn-helix protein</fullName>
    </submittedName>
</protein>
<dbReference type="SUPFAM" id="SSF47413">
    <property type="entry name" value="lambda repressor-like DNA-binding domains"/>
    <property type="match status" value="1"/>
</dbReference>
<proteinExistence type="predicted"/>
<gene>
    <name evidence="2" type="ORF">CLV68_0585</name>
</gene>
<organism evidence="2 3">
    <name type="scientific">Actinokineospora cianjurensis</name>
    <dbReference type="NCBI Taxonomy" id="585224"/>
    <lineage>
        <taxon>Bacteria</taxon>
        <taxon>Bacillati</taxon>
        <taxon>Actinomycetota</taxon>
        <taxon>Actinomycetes</taxon>
        <taxon>Pseudonocardiales</taxon>
        <taxon>Pseudonocardiaceae</taxon>
        <taxon>Actinokineospora</taxon>
    </lineage>
</organism>
<name>A0A421B720_9PSEU</name>
<dbReference type="InterPro" id="IPR043917">
    <property type="entry name" value="DUF5753"/>
</dbReference>
<evidence type="ECO:0000313" key="2">
    <source>
        <dbReference type="EMBL" id="RLK60088.1"/>
    </source>
</evidence>
<dbReference type="PROSITE" id="PS50943">
    <property type="entry name" value="HTH_CROC1"/>
    <property type="match status" value="1"/>
</dbReference>
<sequence>MRETTTGSTVPRRQLGRYLRDLRGRARLTVRAAAAELEWSETKIWRIETGQTPLRSLDTEAMCKIYGASEEVTEYLKALSKKTKEQGWWHGYGDVIPDGFGLYIGLEEAVSSMQCYETALIPGLFQTPDYSRMLIREFKPDSTDDEIERRVELRTARQALLTRRTARPSVSVVLNEGILRRPVGGPQTMAHQLIHLAGLAQLDTVHLRVIPFSVGMYNGLITGPFVIMHFPDSGTRDSEPPVVFIEHLAGELFLDKSSEVALYGTVFHNTWEVSLSEQDSLHLIHQAVKEFRQ</sequence>
<dbReference type="OrthoDB" id="4285266at2"/>
<dbReference type="InterPro" id="IPR001387">
    <property type="entry name" value="Cro/C1-type_HTH"/>
</dbReference>
<keyword evidence="3" id="KW-1185">Reference proteome</keyword>
<feature type="domain" description="HTH cro/C1-type" evidence="1">
    <location>
        <begin position="19"/>
        <end position="72"/>
    </location>
</feature>
<dbReference type="Pfam" id="PF13560">
    <property type="entry name" value="HTH_31"/>
    <property type="match status" value="1"/>
</dbReference>
<dbReference type="Proteomes" id="UP000282454">
    <property type="component" value="Unassembled WGS sequence"/>
</dbReference>
<evidence type="ECO:0000313" key="3">
    <source>
        <dbReference type="Proteomes" id="UP000282454"/>
    </source>
</evidence>
<accession>A0A421B720</accession>
<reference evidence="2 3" key="1">
    <citation type="submission" date="2018-10" db="EMBL/GenBank/DDBJ databases">
        <title>Genomic Encyclopedia of Archaeal and Bacterial Type Strains, Phase II (KMG-II): from individual species to whole genera.</title>
        <authorList>
            <person name="Goeker M."/>
        </authorList>
    </citation>
    <scope>NUCLEOTIDE SEQUENCE [LARGE SCALE GENOMIC DNA]</scope>
    <source>
        <strain evidence="2 3">DSM 45657</strain>
    </source>
</reference>
<evidence type="ECO:0000259" key="1">
    <source>
        <dbReference type="PROSITE" id="PS50943"/>
    </source>
</evidence>
<dbReference type="Pfam" id="PF19054">
    <property type="entry name" value="DUF5753"/>
    <property type="match status" value="1"/>
</dbReference>
<dbReference type="EMBL" id="RCDD01000001">
    <property type="protein sequence ID" value="RLK60088.1"/>
    <property type="molecule type" value="Genomic_DNA"/>
</dbReference>
<dbReference type="RefSeq" id="WP_121389043.1">
    <property type="nucleotide sequence ID" value="NZ_RCDD01000001.1"/>
</dbReference>